<comment type="caution">
    <text evidence="1">The sequence shown here is derived from an EMBL/GenBank/DDBJ whole genome shotgun (WGS) entry which is preliminary data.</text>
</comment>
<sequence>MIRFSKHALLKLEQRKIGKNFVFATLEKPDYTTGSLGGRAVVFKKFKTLYMKVIFRRKSDITIVITQYWVKKIQI</sequence>
<dbReference type="Proteomes" id="UP000179264">
    <property type="component" value="Unassembled WGS sequence"/>
</dbReference>
<accession>A0A1G2T8X6</accession>
<evidence type="ECO:0000313" key="1">
    <source>
        <dbReference type="EMBL" id="OHA93720.1"/>
    </source>
</evidence>
<name>A0A1G2T8X6_9BACT</name>
<dbReference type="EMBL" id="MHVL01000013">
    <property type="protein sequence ID" value="OHA93720.1"/>
    <property type="molecule type" value="Genomic_DNA"/>
</dbReference>
<reference evidence="1 2" key="1">
    <citation type="journal article" date="2016" name="Nat. Commun.">
        <title>Thousands of microbial genomes shed light on interconnected biogeochemical processes in an aquifer system.</title>
        <authorList>
            <person name="Anantharaman K."/>
            <person name="Brown C.T."/>
            <person name="Hug L.A."/>
            <person name="Sharon I."/>
            <person name="Castelle C.J."/>
            <person name="Probst A.J."/>
            <person name="Thomas B.C."/>
            <person name="Singh A."/>
            <person name="Wilkins M.J."/>
            <person name="Karaoz U."/>
            <person name="Brodie E.L."/>
            <person name="Williams K.H."/>
            <person name="Hubbard S.S."/>
            <person name="Banfield J.F."/>
        </authorList>
    </citation>
    <scope>NUCLEOTIDE SEQUENCE [LARGE SCALE GENOMIC DNA]</scope>
</reference>
<proteinExistence type="predicted"/>
<dbReference type="AlphaFoldDB" id="A0A1G2T8X6"/>
<protein>
    <recommendedName>
        <fullName evidence="3">DUF4258 domain-containing protein</fullName>
    </recommendedName>
</protein>
<evidence type="ECO:0008006" key="3">
    <source>
        <dbReference type="Google" id="ProtNLM"/>
    </source>
</evidence>
<gene>
    <name evidence="1" type="ORF">A2W58_00690</name>
</gene>
<organism evidence="1 2">
    <name type="scientific">Candidatus Zambryskibacteria bacterium RIFCSPHIGHO2_02_38_10.5</name>
    <dbReference type="NCBI Taxonomy" id="1802742"/>
    <lineage>
        <taxon>Bacteria</taxon>
        <taxon>Candidatus Zambryskiibacteriota</taxon>
    </lineage>
</organism>
<evidence type="ECO:0000313" key="2">
    <source>
        <dbReference type="Proteomes" id="UP000179264"/>
    </source>
</evidence>